<comment type="caution">
    <text evidence="3">The sequence shown here is derived from an EMBL/GenBank/DDBJ whole genome shotgun (WGS) entry which is preliminary data.</text>
</comment>
<comment type="similarity">
    <text evidence="1">Belongs to the 4-hydroxybenzoyl-CoA thioesterase family.</text>
</comment>
<dbReference type="AlphaFoldDB" id="A0A7V3E7J7"/>
<dbReference type="InterPro" id="IPR006684">
    <property type="entry name" value="YbgC/YbaW"/>
</dbReference>
<dbReference type="SUPFAM" id="SSF54637">
    <property type="entry name" value="Thioesterase/thiol ester dehydrase-isomerase"/>
    <property type="match status" value="1"/>
</dbReference>
<evidence type="ECO:0000256" key="2">
    <source>
        <dbReference type="ARBA" id="ARBA00022801"/>
    </source>
</evidence>
<gene>
    <name evidence="3" type="ORF">ENS31_11205</name>
</gene>
<evidence type="ECO:0000256" key="1">
    <source>
        <dbReference type="ARBA" id="ARBA00005953"/>
    </source>
</evidence>
<evidence type="ECO:0000313" key="3">
    <source>
        <dbReference type="EMBL" id="HFI92075.1"/>
    </source>
</evidence>
<dbReference type="InterPro" id="IPR029069">
    <property type="entry name" value="HotDog_dom_sf"/>
</dbReference>
<sequence>MLKHYSYVRVRYADTDQMKYAYNGKYFEYFEVGRTEMMREVGLPYKVIEENGYFMPVIETKITFHSPAFYDELLEVETRVEQIPTSKVHIDHIVKAKERDVVVATGYVELAFLNAQTYRPTRAPKFFIDAVKKYYIV</sequence>
<accession>A0A7V3E7J7</accession>
<dbReference type="PIRSF" id="PIRSF003230">
    <property type="entry name" value="YbgC"/>
    <property type="match status" value="1"/>
</dbReference>
<organism evidence="3">
    <name type="scientific">Ignavibacterium album</name>
    <dbReference type="NCBI Taxonomy" id="591197"/>
    <lineage>
        <taxon>Bacteria</taxon>
        <taxon>Pseudomonadati</taxon>
        <taxon>Ignavibacteriota</taxon>
        <taxon>Ignavibacteria</taxon>
        <taxon>Ignavibacteriales</taxon>
        <taxon>Ignavibacteriaceae</taxon>
        <taxon>Ignavibacterium</taxon>
    </lineage>
</organism>
<keyword evidence="2" id="KW-0378">Hydrolase</keyword>
<dbReference type="EMBL" id="DSUJ01000008">
    <property type="protein sequence ID" value="HFI92075.1"/>
    <property type="molecule type" value="Genomic_DNA"/>
</dbReference>
<dbReference type="Pfam" id="PF13279">
    <property type="entry name" value="4HBT_2"/>
    <property type="match status" value="1"/>
</dbReference>
<dbReference type="InterPro" id="IPR050563">
    <property type="entry name" value="4-hydroxybenzoyl-CoA_TE"/>
</dbReference>
<dbReference type="GO" id="GO:0047617">
    <property type="term" value="F:fatty acyl-CoA hydrolase activity"/>
    <property type="evidence" value="ECO:0007669"/>
    <property type="project" value="TreeGrafter"/>
</dbReference>
<dbReference type="NCBIfam" id="TIGR00051">
    <property type="entry name" value="YbgC/FadM family acyl-CoA thioesterase"/>
    <property type="match status" value="1"/>
</dbReference>
<dbReference type="PANTHER" id="PTHR31793">
    <property type="entry name" value="4-HYDROXYBENZOYL-COA THIOESTERASE FAMILY MEMBER"/>
    <property type="match status" value="1"/>
</dbReference>
<dbReference type="Gene3D" id="3.10.129.10">
    <property type="entry name" value="Hotdog Thioesterase"/>
    <property type="match status" value="1"/>
</dbReference>
<protein>
    <submittedName>
        <fullName evidence="3">Acyl-CoA thioesterase</fullName>
    </submittedName>
</protein>
<reference evidence="3" key="1">
    <citation type="journal article" date="2020" name="mSystems">
        <title>Genome- and Community-Level Interaction Insights into Carbon Utilization and Element Cycling Functions of Hydrothermarchaeota in Hydrothermal Sediment.</title>
        <authorList>
            <person name="Zhou Z."/>
            <person name="Liu Y."/>
            <person name="Xu W."/>
            <person name="Pan J."/>
            <person name="Luo Z.H."/>
            <person name="Li M."/>
        </authorList>
    </citation>
    <scope>NUCLEOTIDE SEQUENCE [LARGE SCALE GENOMIC DNA]</scope>
    <source>
        <strain evidence="3">SpSt-479</strain>
    </source>
</reference>
<proteinExistence type="inferred from homology"/>
<dbReference type="PANTHER" id="PTHR31793:SF27">
    <property type="entry name" value="NOVEL THIOESTERASE SUPERFAMILY DOMAIN AND SAPOSIN A-TYPE DOMAIN CONTAINING PROTEIN (0610012H03RIK)"/>
    <property type="match status" value="1"/>
</dbReference>
<dbReference type="CDD" id="cd00586">
    <property type="entry name" value="4HBT"/>
    <property type="match status" value="1"/>
</dbReference>
<name>A0A7V3E7J7_9BACT</name>